<dbReference type="FunCoup" id="A0A402CT69">
    <property type="interactions" value="28"/>
</dbReference>
<dbReference type="NCBIfam" id="TIGR00426">
    <property type="entry name" value="competence protein ComEA helix-hairpin-helix repeat region"/>
    <property type="match status" value="1"/>
</dbReference>
<evidence type="ECO:0000256" key="2">
    <source>
        <dbReference type="SAM" id="Phobius"/>
    </source>
</evidence>
<dbReference type="PANTHER" id="PTHR21180">
    <property type="entry name" value="ENDONUCLEASE/EXONUCLEASE/PHOSPHATASE FAMILY DOMAIN-CONTAINING PROTEIN 1"/>
    <property type="match status" value="1"/>
</dbReference>
<dbReference type="InterPro" id="IPR051675">
    <property type="entry name" value="Endo/Exo/Phosphatase_dom_1"/>
</dbReference>
<dbReference type="GO" id="GO:0006281">
    <property type="term" value="P:DNA repair"/>
    <property type="evidence" value="ECO:0007669"/>
    <property type="project" value="InterPro"/>
</dbReference>
<name>A0A402CT69_9BACT</name>
<feature type="compositionally biased region" description="Low complexity" evidence="1">
    <location>
        <begin position="186"/>
        <end position="212"/>
    </location>
</feature>
<feature type="region of interest" description="Disordered" evidence="1">
    <location>
        <begin position="186"/>
        <end position="230"/>
    </location>
</feature>
<dbReference type="Pfam" id="PF10531">
    <property type="entry name" value="SLBB"/>
    <property type="match status" value="1"/>
</dbReference>
<dbReference type="RefSeq" id="WP_119320582.1">
    <property type="nucleotide sequence ID" value="NZ_AP025739.1"/>
</dbReference>
<dbReference type="Gene3D" id="1.10.150.320">
    <property type="entry name" value="Photosystem II 12 kDa extrinsic protein"/>
    <property type="match status" value="1"/>
</dbReference>
<keyword evidence="2" id="KW-1133">Transmembrane helix</keyword>
<dbReference type="PROSITE" id="PS51257">
    <property type="entry name" value="PROKAR_LIPOPROTEIN"/>
    <property type="match status" value="1"/>
</dbReference>
<organism evidence="3 4">
    <name type="scientific">Capsulimonas corticalis</name>
    <dbReference type="NCBI Taxonomy" id="2219043"/>
    <lineage>
        <taxon>Bacteria</taxon>
        <taxon>Bacillati</taxon>
        <taxon>Armatimonadota</taxon>
        <taxon>Armatimonadia</taxon>
        <taxon>Capsulimonadales</taxon>
        <taxon>Capsulimonadaceae</taxon>
        <taxon>Capsulimonas</taxon>
    </lineage>
</organism>
<dbReference type="GO" id="GO:0015628">
    <property type="term" value="P:protein secretion by the type II secretion system"/>
    <property type="evidence" value="ECO:0007669"/>
    <property type="project" value="TreeGrafter"/>
</dbReference>
<dbReference type="InterPro" id="IPR004509">
    <property type="entry name" value="Competence_ComEA_HhH"/>
</dbReference>
<evidence type="ECO:0000313" key="3">
    <source>
        <dbReference type="EMBL" id="BDI30831.1"/>
    </source>
</evidence>
<keyword evidence="2" id="KW-0472">Membrane</keyword>
<dbReference type="Proteomes" id="UP000287394">
    <property type="component" value="Chromosome"/>
</dbReference>
<gene>
    <name evidence="3" type="ORF">CCAX7_28820</name>
</gene>
<protein>
    <submittedName>
        <fullName evidence="3">Competence protein ComEA</fullName>
    </submittedName>
</protein>
<dbReference type="Pfam" id="PF12836">
    <property type="entry name" value="HHH_3"/>
    <property type="match status" value="1"/>
</dbReference>
<dbReference type="InterPro" id="IPR003583">
    <property type="entry name" value="Hlx-hairpin-Hlx_DNA-bd_motif"/>
</dbReference>
<dbReference type="EMBL" id="AP025739">
    <property type="protein sequence ID" value="BDI30831.1"/>
    <property type="molecule type" value="Genomic_DNA"/>
</dbReference>
<dbReference type="AlphaFoldDB" id="A0A402CT69"/>
<accession>A0A402CT69</accession>
<keyword evidence="2" id="KW-0812">Transmembrane</keyword>
<dbReference type="SMART" id="SM00278">
    <property type="entry name" value="HhH1"/>
    <property type="match status" value="2"/>
</dbReference>
<reference evidence="3 4" key="1">
    <citation type="journal article" date="2019" name="Int. J. Syst. Evol. Microbiol.">
        <title>Capsulimonas corticalis gen. nov., sp. nov., an aerobic capsulated bacterium, of a novel bacterial order, Capsulimonadales ord. nov., of the class Armatimonadia of the phylum Armatimonadetes.</title>
        <authorList>
            <person name="Li J."/>
            <person name="Kudo C."/>
            <person name="Tonouchi A."/>
        </authorList>
    </citation>
    <scope>NUCLEOTIDE SEQUENCE [LARGE SCALE GENOMIC DNA]</scope>
    <source>
        <strain evidence="3 4">AX-7</strain>
    </source>
</reference>
<dbReference type="InterPro" id="IPR010994">
    <property type="entry name" value="RuvA_2-like"/>
</dbReference>
<dbReference type="OrthoDB" id="9790239at2"/>
<evidence type="ECO:0000313" key="4">
    <source>
        <dbReference type="Proteomes" id="UP000287394"/>
    </source>
</evidence>
<dbReference type="InterPro" id="IPR019554">
    <property type="entry name" value="Soluble_ligand-bd"/>
</dbReference>
<keyword evidence="4" id="KW-1185">Reference proteome</keyword>
<dbReference type="GO" id="GO:0015627">
    <property type="term" value="C:type II protein secretion system complex"/>
    <property type="evidence" value="ECO:0007669"/>
    <property type="project" value="TreeGrafter"/>
</dbReference>
<sequence length="291" mass="29710">MQDPRIRWALVAVIGVIACAGGANLYAKRHTPPAPITITDAPSAAPGGAPDVLSAAPTKTLTAVGSTTSILPSDLICYVHVAGAVRNPGLYHLPLPNRVANAIHAAGGGTSKADLDALNLAEPIADGEKIYVPERHEDPARIQHYTPGNSIGHTTIHVARAPRLPAASPLPAFGKAVPLPIDASAVAPSPSASAGDQAAGSEPAASSEEGAPTHAHASHPDKITAASGERININTASATDLERLPGVGPATAAHIIDYRTQNGGFHKIEDLMDVKGIGEKKLAKIAPFVTL</sequence>
<dbReference type="KEGG" id="ccot:CCAX7_28820"/>
<dbReference type="SUPFAM" id="SSF47781">
    <property type="entry name" value="RuvA domain 2-like"/>
    <property type="match status" value="1"/>
</dbReference>
<feature type="transmembrane region" description="Helical" evidence="2">
    <location>
        <begin position="6"/>
        <end position="27"/>
    </location>
</feature>
<dbReference type="Gene3D" id="3.10.560.10">
    <property type="entry name" value="Outer membrane lipoprotein wza domain like"/>
    <property type="match status" value="1"/>
</dbReference>
<proteinExistence type="predicted"/>
<dbReference type="GO" id="GO:0003677">
    <property type="term" value="F:DNA binding"/>
    <property type="evidence" value="ECO:0007669"/>
    <property type="project" value="InterPro"/>
</dbReference>
<dbReference type="PANTHER" id="PTHR21180:SF32">
    <property type="entry name" value="ENDONUCLEASE_EXONUCLEASE_PHOSPHATASE FAMILY DOMAIN-CONTAINING PROTEIN 1"/>
    <property type="match status" value="1"/>
</dbReference>
<evidence type="ECO:0000256" key="1">
    <source>
        <dbReference type="SAM" id="MobiDB-lite"/>
    </source>
</evidence>